<feature type="transmembrane region" description="Helical" evidence="2">
    <location>
        <begin position="56"/>
        <end position="76"/>
    </location>
</feature>
<evidence type="ECO:0000256" key="2">
    <source>
        <dbReference type="SAM" id="Phobius"/>
    </source>
</evidence>
<feature type="transmembrane region" description="Helical" evidence="2">
    <location>
        <begin position="192"/>
        <end position="210"/>
    </location>
</feature>
<feature type="domain" description="PPM-type phosphatase" evidence="3">
    <location>
        <begin position="264"/>
        <end position="480"/>
    </location>
</feature>
<dbReference type="Gene3D" id="3.60.40.10">
    <property type="entry name" value="PPM-type phosphatase domain"/>
    <property type="match status" value="1"/>
</dbReference>
<feature type="transmembrane region" description="Helical" evidence="2">
    <location>
        <begin position="143"/>
        <end position="163"/>
    </location>
</feature>
<keyword evidence="2" id="KW-0472">Membrane</keyword>
<keyword evidence="2" id="KW-1133">Transmembrane helix</keyword>
<dbReference type="GO" id="GO:0016791">
    <property type="term" value="F:phosphatase activity"/>
    <property type="evidence" value="ECO:0007669"/>
    <property type="project" value="TreeGrafter"/>
</dbReference>
<accession>I4B5W8</accession>
<dbReference type="AlphaFoldDB" id="I4B5W8"/>
<protein>
    <submittedName>
        <fullName evidence="4">Protein serine/threonine phosphatase</fullName>
    </submittedName>
</protein>
<dbReference type="InterPro" id="IPR001932">
    <property type="entry name" value="PPM-type_phosphatase-like_dom"/>
</dbReference>
<keyword evidence="5" id="KW-1185">Reference proteome</keyword>
<dbReference type="SUPFAM" id="SSF81606">
    <property type="entry name" value="PP2C-like"/>
    <property type="match status" value="1"/>
</dbReference>
<dbReference type="PANTHER" id="PTHR43156">
    <property type="entry name" value="STAGE II SPORULATION PROTEIN E-RELATED"/>
    <property type="match status" value="1"/>
</dbReference>
<dbReference type="RefSeq" id="WP_014803182.1">
    <property type="nucleotide sequence ID" value="NC_018020.1"/>
</dbReference>
<keyword evidence="2" id="KW-0812">Transmembrane</keyword>
<evidence type="ECO:0000259" key="3">
    <source>
        <dbReference type="SMART" id="SM00331"/>
    </source>
</evidence>
<dbReference type="STRING" id="869212.Turpa_2029"/>
<gene>
    <name evidence="4" type="ordered locus">Turpa_2029</name>
</gene>
<dbReference type="HOGENOM" id="CLU_564911_0_0_12"/>
<evidence type="ECO:0000313" key="4">
    <source>
        <dbReference type="EMBL" id="AFM12675.1"/>
    </source>
</evidence>
<feature type="transmembrane region" description="Helical" evidence="2">
    <location>
        <begin position="82"/>
        <end position="103"/>
    </location>
</feature>
<feature type="transmembrane region" description="Helical" evidence="2">
    <location>
        <begin position="170"/>
        <end position="186"/>
    </location>
</feature>
<evidence type="ECO:0000313" key="5">
    <source>
        <dbReference type="Proteomes" id="UP000006048"/>
    </source>
</evidence>
<dbReference type="PANTHER" id="PTHR43156:SF2">
    <property type="entry name" value="STAGE II SPORULATION PROTEIN E"/>
    <property type="match status" value="1"/>
</dbReference>
<dbReference type="InterPro" id="IPR036457">
    <property type="entry name" value="PPM-type-like_dom_sf"/>
</dbReference>
<dbReference type="SMART" id="SM00331">
    <property type="entry name" value="PP2C_SIG"/>
    <property type="match status" value="1"/>
</dbReference>
<feature type="transmembrane region" description="Helical" evidence="2">
    <location>
        <begin position="115"/>
        <end position="137"/>
    </location>
</feature>
<dbReference type="KEGG" id="tpx:Turpa_2029"/>
<dbReference type="Pfam" id="PF07228">
    <property type="entry name" value="SpoIIE"/>
    <property type="match status" value="1"/>
</dbReference>
<keyword evidence="1" id="KW-0378">Hydrolase</keyword>
<name>I4B5W8_TURPD</name>
<sequence length="483" mass="54256">MNKPTTKKRLMNLLFGDPEAEAMGMGGGFVLFPRRLPPDLDVLFFDEYIRALRMPVIWVTILVYAIVLIGICYYQSKFAYLTQWAVISVFIGFVTILDIYFFWELTKKWGYQNQLTLLNTLLGLLVSSLAWGIFMSWETMPDHYIGMMTTIIGSILGAAAVILSYSRISYLIFMSGLVVPGVIFMFTHQGPFYLFMGLLFCGGFFSFILINMMEYAKQRQLFDARQKLAVFNSELTRKDAELDQELLFASHIQMGIFPEPRLTISEYTFQTTILPLGRISGDYCDVVQRGDITFALVADASGHGVPAAMLTMAAKNVFSNVLTEKISPAAALAQANHEILKMIKTQDFMTGFLLKLYPSGLVEFSNAAHPSAFFQTRAGDMRLLDTSGFILGGLDDVDALYENGSVQMRPGDRLFAYTDGVTESANAANHFYGVDRLEKMLRITRGLDLGRVTTRIFSDMVSFAEGVPFRDDIAMMVIEYNQT</sequence>
<proteinExistence type="predicted"/>
<evidence type="ECO:0000256" key="1">
    <source>
        <dbReference type="ARBA" id="ARBA00022801"/>
    </source>
</evidence>
<dbReference type="EMBL" id="CP002959">
    <property type="protein sequence ID" value="AFM12675.1"/>
    <property type="molecule type" value="Genomic_DNA"/>
</dbReference>
<dbReference type="OrthoDB" id="9802500at2"/>
<organism evidence="4 5">
    <name type="scientific">Turneriella parva (strain ATCC BAA-1111 / DSM 21527 / NCTC 11395 / H)</name>
    <name type="common">Leptospira parva</name>
    <dbReference type="NCBI Taxonomy" id="869212"/>
    <lineage>
        <taxon>Bacteria</taxon>
        <taxon>Pseudomonadati</taxon>
        <taxon>Spirochaetota</taxon>
        <taxon>Spirochaetia</taxon>
        <taxon>Leptospirales</taxon>
        <taxon>Leptospiraceae</taxon>
        <taxon>Turneriella</taxon>
    </lineage>
</organism>
<dbReference type="InterPro" id="IPR052016">
    <property type="entry name" value="Bact_Sigma-Reg"/>
</dbReference>
<dbReference type="Proteomes" id="UP000006048">
    <property type="component" value="Chromosome"/>
</dbReference>
<reference evidence="4 5" key="1">
    <citation type="submission" date="2012-06" db="EMBL/GenBank/DDBJ databases">
        <title>The complete chromosome of genome of Turneriella parva DSM 21527.</title>
        <authorList>
            <consortium name="US DOE Joint Genome Institute (JGI-PGF)"/>
            <person name="Lucas S."/>
            <person name="Han J."/>
            <person name="Lapidus A."/>
            <person name="Bruce D."/>
            <person name="Goodwin L."/>
            <person name="Pitluck S."/>
            <person name="Peters L."/>
            <person name="Kyrpides N."/>
            <person name="Mavromatis K."/>
            <person name="Ivanova N."/>
            <person name="Mikhailova N."/>
            <person name="Chertkov O."/>
            <person name="Detter J.C."/>
            <person name="Tapia R."/>
            <person name="Han C."/>
            <person name="Land M."/>
            <person name="Hauser L."/>
            <person name="Markowitz V."/>
            <person name="Cheng J.-F."/>
            <person name="Hugenholtz P."/>
            <person name="Woyke T."/>
            <person name="Wu D."/>
            <person name="Gronow S."/>
            <person name="Wellnitz S."/>
            <person name="Brambilla E."/>
            <person name="Klenk H.-P."/>
            <person name="Eisen J.A."/>
        </authorList>
    </citation>
    <scope>NUCLEOTIDE SEQUENCE [LARGE SCALE GENOMIC DNA]</scope>
    <source>
        <strain evidence="5">ATCC BAA-1111 / DSM 21527 / NCTC 11395 / H</strain>
    </source>
</reference>